<dbReference type="Pfam" id="PF01965">
    <property type="entry name" value="DJ-1_PfpI"/>
    <property type="match status" value="1"/>
</dbReference>
<dbReference type="PANTHER" id="PTHR43130">
    <property type="entry name" value="ARAC-FAMILY TRANSCRIPTIONAL REGULATOR"/>
    <property type="match status" value="1"/>
</dbReference>
<comment type="caution">
    <text evidence="2">The sequence shown here is derived from an EMBL/GenBank/DDBJ whole genome shotgun (WGS) entry which is preliminary data.</text>
</comment>
<dbReference type="InterPro" id="IPR052158">
    <property type="entry name" value="INH-QAR"/>
</dbReference>
<evidence type="ECO:0000259" key="1">
    <source>
        <dbReference type="Pfam" id="PF01965"/>
    </source>
</evidence>
<sequence>MDDKRPRVAMLAYPGLTLLDMIGPHTCFVHLMDVHLAWKTLDPIRTDSGLFLSPTTTFADCPADVDVLFVPGSGYADVVEDEEALEFLHDRGTRARYVTSVCSGSLVLGAAGLMRGYRAATHWSVRDVLPRYGAVNVDERVVVDRNRISGGGVTAGLDFGLSVVAEMFGRDSAELTQLLLEYDPQPPFDSGSPEKAAPELTERARTVLRDLADDHAARAERLAERGWGRAKDPAPQPA</sequence>
<name>A0A4Q7J6H8_9PSEU</name>
<dbReference type="PANTHER" id="PTHR43130:SF2">
    <property type="entry name" value="DJ-1_PFPI DOMAIN-CONTAINING PROTEIN"/>
    <property type="match status" value="1"/>
</dbReference>
<dbReference type="CDD" id="cd03139">
    <property type="entry name" value="GATase1_PfpI_2"/>
    <property type="match status" value="1"/>
</dbReference>
<proteinExistence type="predicted"/>
<keyword evidence="3" id="KW-1185">Reference proteome</keyword>
<dbReference type="Gene3D" id="3.40.50.880">
    <property type="match status" value="1"/>
</dbReference>
<organism evidence="2 3">
    <name type="scientific">Amycolatopsis suaedae</name>
    <dbReference type="NCBI Taxonomy" id="2510978"/>
    <lineage>
        <taxon>Bacteria</taxon>
        <taxon>Bacillati</taxon>
        <taxon>Actinomycetota</taxon>
        <taxon>Actinomycetes</taxon>
        <taxon>Pseudonocardiales</taxon>
        <taxon>Pseudonocardiaceae</taxon>
        <taxon>Amycolatopsis</taxon>
    </lineage>
</organism>
<evidence type="ECO:0000313" key="2">
    <source>
        <dbReference type="EMBL" id="RZQ62498.1"/>
    </source>
</evidence>
<protein>
    <submittedName>
        <fullName evidence="2">DJ-1/PfpI family protein</fullName>
    </submittedName>
</protein>
<dbReference type="Proteomes" id="UP000292003">
    <property type="component" value="Unassembled WGS sequence"/>
</dbReference>
<gene>
    <name evidence="2" type="ORF">EWH70_19815</name>
</gene>
<feature type="domain" description="DJ-1/PfpI" evidence="1">
    <location>
        <begin position="7"/>
        <end position="165"/>
    </location>
</feature>
<evidence type="ECO:0000313" key="3">
    <source>
        <dbReference type="Proteomes" id="UP000292003"/>
    </source>
</evidence>
<dbReference type="SUPFAM" id="SSF52317">
    <property type="entry name" value="Class I glutamine amidotransferase-like"/>
    <property type="match status" value="1"/>
</dbReference>
<dbReference type="OrthoDB" id="4265717at2"/>
<accession>A0A4Q7J6H8</accession>
<dbReference type="EMBL" id="SFCC01000009">
    <property type="protein sequence ID" value="RZQ62498.1"/>
    <property type="molecule type" value="Genomic_DNA"/>
</dbReference>
<dbReference type="InterPro" id="IPR029062">
    <property type="entry name" value="Class_I_gatase-like"/>
</dbReference>
<dbReference type="AlphaFoldDB" id="A0A4Q7J6H8"/>
<reference evidence="2 3" key="1">
    <citation type="submission" date="2019-02" db="EMBL/GenBank/DDBJ databases">
        <title>Draft genome sequence of Amycolatopsis sp. 8-3EHSu isolated from roots of Suaeda maritima.</title>
        <authorList>
            <person name="Duangmal K."/>
            <person name="Chantavorakit T."/>
        </authorList>
    </citation>
    <scope>NUCLEOTIDE SEQUENCE [LARGE SCALE GENOMIC DNA]</scope>
    <source>
        <strain evidence="2 3">8-3EHSu</strain>
    </source>
</reference>
<dbReference type="RefSeq" id="WP_130476926.1">
    <property type="nucleotide sequence ID" value="NZ_SFCC01000009.1"/>
</dbReference>
<dbReference type="InterPro" id="IPR002818">
    <property type="entry name" value="DJ-1/PfpI"/>
</dbReference>
<dbReference type="GO" id="GO:0006355">
    <property type="term" value="P:regulation of DNA-templated transcription"/>
    <property type="evidence" value="ECO:0007669"/>
    <property type="project" value="TreeGrafter"/>
</dbReference>